<dbReference type="InterPro" id="IPR011008">
    <property type="entry name" value="Dimeric_a/b-barrel"/>
</dbReference>
<evidence type="ECO:0000313" key="4">
    <source>
        <dbReference type="EMBL" id="SUZ88143.1"/>
    </source>
</evidence>
<reference evidence="4" key="1">
    <citation type="submission" date="2018-05" db="EMBL/GenBank/DDBJ databases">
        <authorList>
            <person name="Lanie J.A."/>
            <person name="Ng W.-L."/>
            <person name="Kazmierczak K.M."/>
            <person name="Andrzejewski T.M."/>
            <person name="Davidsen T.M."/>
            <person name="Wayne K.J."/>
            <person name="Tettelin H."/>
            <person name="Glass J.I."/>
            <person name="Rusch D."/>
            <person name="Podicherti R."/>
            <person name="Tsui H.-C.T."/>
            <person name="Winkler M.E."/>
        </authorList>
    </citation>
    <scope>NUCLEOTIDE SEQUENCE</scope>
</reference>
<dbReference type="InterPro" id="IPR010644">
    <property type="entry name" value="ChdC/CLD"/>
</dbReference>
<evidence type="ECO:0000256" key="2">
    <source>
        <dbReference type="ARBA" id="ARBA00022723"/>
    </source>
</evidence>
<accession>A0A381RG13</accession>
<keyword evidence="2" id="KW-0479">Metal-binding</keyword>
<name>A0A381RG13_9ZZZZ</name>
<dbReference type="Pfam" id="PF06778">
    <property type="entry name" value="Chlor_dismutase"/>
    <property type="match status" value="1"/>
</dbReference>
<dbReference type="EMBL" id="UINC01001756">
    <property type="protein sequence ID" value="SUZ88143.1"/>
    <property type="molecule type" value="Genomic_DNA"/>
</dbReference>
<dbReference type="SUPFAM" id="SSF54909">
    <property type="entry name" value="Dimeric alpha+beta barrel"/>
    <property type="match status" value="1"/>
</dbReference>
<evidence type="ECO:0000256" key="1">
    <source>
        <dbReference type="ARBA" id="ARBA00022617"/>
    </source>
</evidence>
<keyword evidence="1" id="KW-0349">Heme</keyword>
<dbReference type="GO" id="GO:0046872">
    <property type="term" value="F:metal ion binding"/>
    <property type="evidence" value="ECO:0007669"/>
    <property type="project" value="UniProtKB-KW"/>
</dbReference>
<gene>
    <name evidence="4" type="ORF">METZ01_LOCUS40997</name>
</gene>
<dbReference type="GO" id="GO:0020037">
    <property type="term" value="F:heme binding"/>
    <property type="evidence" value="ECO:0007669"/>
    <property type="project" value="InterPro"/>
</dbReference>
<evidence type="ECO:0008006" key="5">
    <source>
        <dbReference type="Google" id="ProtNLM"/>
    </source>
</evidence>
<dbReference type="PANTHER" id="PTHR36843:SF1">
    <property type="entry name" value="COPROHEME DECARBOXYLASE"/>
    <property type="match status" value="1"/>
</dbReference>
<dbReference type="Gene3D" id="3.30.70.1030">
    <property type="entry name" value="Apc35880, domain 1"/>
    <property type="match status" value="2"/>
</dbReference>
<dbReference type="AlphaFoldDB" id="A0A381RG13"/>
<dbReference type="PANTHER" id="PTHR36843">
    <property type="entry name" value="HEME-DEPENDENT PEROXIDASE YWFI-RELATED"/>
    <property type="match status" value="1"/>
</dbReference>
<evidence type="ECO:0000256" key="3">
    <source>
        <dbReference type="ARBA" id="ARBA00023004"/>
    </source>
</evidence>
<dbReference type="GO" id="GO:0016491">
    <property type="term" value="F:oxidoreductase activity"/>
    <property type="evidence" value="ECO:0007669"/>
    <property type="project" value="InterPro"/>
</dbReference>
<protein>
    <recommendedName>
        <fullName evidence="5">Chlorite dismutase</fullName>
    </recommendedName>
</protein>
<sequence length="234" mass="26362">MSEPVTPAEGLGVLHLFCKLRRRIPAFGRPVDRRAVRAAVTAATDAGDQVITVAILGHKADLAFMVLSEDLWRLRDLQTSLVAAGLDVVDSYVSMTELSEYSQGLPDEMRRARLHPVLPPEDKPAWCFYPMSKRRNVDANWFTLPYDDRHELMMEHGTSGRKFAGRILQVVTGSTGVDDFEWGVTLFGQRPDDLKDVVYNMRYDRASAVYGEFGEFYFGMVDDLDTVLARVGLR</sequence>
<keyword evidence="3" id="KW-0408">Iron</keyword>
<organism evidence="4">
    <name type="scientific">marine metagenome</name>
    <dbReference type="NCBI Taxonomy" id="408172"/>
    <lineage>
        <taxon>unclassified sequences</taxon>
        <taxon>metagenomes</taxon>
        <taxon>ecological metagenomes</taxon>
    </lineage>
</organism>
<proteinExistence type="predicted"/>